<accession>A0A1W6LAW9</accession>
<dbReference type="SUPFAM" id="SSF54373">
    <property type="entry name" value="FAD-linked reductases, C-terminal domain"/>
    <property type="match status" value="1"/>
</dbReference>
<dbReference type="RefSeq" id="WP_085751669.1">
    <property type="nucleotide sequence ID" value="NZ_BSPR01000013.1"/>
</dbReference>
<dbReference type="AlphaFoldDB" id="A0A1W6LAW9"/>
<dbReference type="InterPro" id="IPR036188">
    <property type="entry name" value="FAD/NAD-bd_sf"/>
</dbReference>
<dbReference type="Gene3D" id="3.50.50.60">
    <property type="entry name" value="FAD/NAD(P)-binding domain"/>
    <property type="match status" value="1"/>
</dbReference>
<dbReference type="Pfam" id="PF01266">
    <property type="entry name" value="DAO"/>
    <property type="match status" value="1"/>
</dbReference>
<dbReference type="Gene3D" id="3.30.9.10">
    <property type="entry name" value="D-Amino Acid Oxidase, subunit A, domain 2"/>
    <property type="match status" value="1"/>
</dbReference>
<dbReference type="KEGG" id="rgu:A4W93_16570"/>
<dbReference type="STRING" id="946333.A4W93_16570"/>
<proteinExistence type="predicted"/>
<dbReference type="InterPro" id="IPR017610">
    <property type="entry name" value="tRNA_S-uridine_synth_MnmC_C"/>
</dbReference>
<dbReference type="Proteomes" id="UP000193427">
    <property type="component" value="Chromosome"/>
</dbReference>
<reference evidence="1 2" key="1">
    <citation type="submission" date="2016-04" db="EMBL/GenBank/DDBJ databases">
        <title>Complete genome sequence of natural rubber-degrading, novel Gram-negative bacterium, Rhizobacter gummiphilus strain NS21.</title>
        <authorList>
            <person name="Tabata M."/>
            <person name="Kasai D."/>
            <person name="Fukuda M."/>
        </authorList>
    </citation>
    <scope>NUCLEOTIDE SEQUENCE [LARGE SCALE GENOMIC DNA]</scope>
    <source>
        <strain evidence="1 2">NS21</strain>
    </source>
</reference>
<dbReference type="NCBIfam" id="TIGR03197">
    <property type="entry name" value="MnmC_Cterm"/>
    <property type="match status" value="1"/>
</dbReference>
<organism evidence="1 2">
    <name type="scientific">Piscinibacter gummiphilus</name>
    <dbReference type="NCBI Taxonomy" id="946333"/>
    <lineage>
        <taxon>Bacteria</taxon>
        <taxon>Pseudomonadati</taxon>
        <taxon>Pseudomonadota</taxon>
        <taxon>Betaproteobacteria</taxon>
        <taxon>Burkholderiales</taxon>
        <taxon>Sphaerotilaceae</taxon>
        <taxon>Piscinibacter</taxon>
    </lineage>
</organism>
<dbReference type="GO" id="GO:0016645">
    <property type="term" value="F:oxidoreductase activity, acting on the CH-NH group of donors"/>
    <property type="evidence" value="ECO:0007669"/>
    <property type="project" value="InterPro"/>
</dbReference>
<dbReference type="InterPro" id="IPR029063">
    <property type="entry name" value="SAM-dependent_MTases_sf"/>
</dbReference>
<dbReference type="PANTHER" id="PTHR13847:SF283">
    <property type="entry name" value="TRNA 5-METHYLAMINOMETHYL-2-THIOURIDINE BIOSYNTHESIS BIFUNCTIONAL PROTEIN MNMC"/>
    <property type="match status" value="1"/>
</dbReference>
<dbReference type="SUPFAM" id="SSF51905">
    <property type="entry name" value="FAD/NAD(P)-binding domain"/>
    <property type="match status" value="1"/>
</dbReference>
<evidence type="ECO:0000313" key="2">
    <source>
        <dbReference type="Proteomes" id="UP000193427"/>
    </source>
</evidence>
<keyword evidence="2" id="KW-1185">Reference proteome</keyword>
<dbReference type="PANTHER" id="PTHR13847">
    <property type="entry name" value="SARCOSINE DEHYDROGENASE-RELATED"/>
    <property type="match status" value="1"/>
</dbReference>
<name>A0A1W6LAW9_9BURK</name>
<sequence length="602" mass="62877">MAHDSALDLLPARWAGHDRFTVLLDTFGRGEGFAALWAAWRADPARCGTLHVVAQGPVDDAALRATCAAHGLPATWPGEWPPATPDFHTLVREGGRVRLLLALGEPRRFWRELVARVDAFQLESPDLDPVGLPKALVRLSAPEATVSSPGAAPAFRAALRSRGFVLADDPQAAVTAQYRPAFTPSRAPVRQVAAASTGKHALIVGAGLAGASTALALARQGWRCTLIDRHAEPATEASGNPAGLFHGIVTADDGPHARFNRAASFEAHRAVSRAIEADGRLGGAQGLIRLEDAATPVASMRALLARLGLGPGYVQALDTDAASATTGIALHQPAWFYPNGGWVRPGHLVRWMLAEAGERCEFRGGIDARRIERSGNRWRVFDADDTVVAESEVLVIANAIDALRLLGGPAWPLQPVRGQISTADAALAGTLPAVPIAGGGYVMPPVDGRAVFGATAQAGDPDPALRDEDHAHNLAQLARLLGHGVPLAPGALDGRTAWRCVSDDRLPLIGEVPDVAMGAGDAAPTLDQVRFVPRRQGLFVFTGLGSRGITWSTLGGEVLAAAIAGAPSPLPSSLLDAVDPARFFTRAARRAAAPGAGGQPAD</sequence>
<dbReference type="EMBL" id="CP015118">
    <property type="protein sequence ID" value="ARN21380.1"/>
    <property type="molecule type" value="Genomic_DNA"/>
</dbReference>
<dbReference type="OrthoDB" id="9786494at2"/>
<gene>
    <name evidence="1" type="ORF">A4W93_16570</name>
</gene>
<dbReference type="InterPro" id="IPR006076">
    <property type="entry name" value="FAD-dep_OxRdtase"/>
</dbReference>
<dbReference type="Gene3D" id="3.40.50.150">
    <property type="entry name" value="Vaccinia Virus protein VP39"/>
    <property type="match status" value="1"/>
</dbReference>
<dbReference type="GO" id="GO:0005737">
    <property type="term" value="C:cytoplasm"/>
    <property type="evidence" value="ECO:0007669"/>
    <property type="project" value="TreeGrafter"/>
</dbReference>
<dbReference type="GO" id="GO:0008168">
    <property type="term" value="F:methyltransferase activity"/>
    <property type="evidence" value="ECO:0007669"/>
    <property type="project" value="InterPro"/>
</dbReference>
<protein>
    <submittedName>
        <fullName evidence="1">Uncharacterized protein</fullName>
    </submittedName>
</protein>
<evidence type="ECO:0000313" key="1">
    <source>
        <dbReference type="EMBL" id="ARN21380.1"/>
    </source>
</evidence>